<proteinExistence type="predicted"/>
<dbReference type="AlphaFoldDB" id="A0A0A9BIK5"/>
<organism evidence="1">
    <name type="scientific">Arundo donax</name>
    <name type="common">Giant reed</name>
    <name type="synonym">Donax arundinaceus</name>
    <dbReference type="NCBI Taxonomy" id="35708"/>
    <lineage>
        <taxon>Eukaryota</taxon>
        <taxon>Viridiplantae</taxon>
        <taxon>Streptophyta</taxon>
        <taxon>Embryophyta</taxon>
        <taxon>Tracheophyta</taxon>
        <taxon>Spermatophyta</taxon>
        <taxon>Magnoliopsida</taxon>
        <taxon>Liliopsida</taxon>
        <taxon>Poales</taxon>
        <taxon>Poaceae</taxon>
        <taxon>PACMAD clade</taxon>
        <taxon>Arundinoideae</taxon>
        <taxon>Arundineae</taxon>
        <taxon>Arundo</taxon>
    </lineage>
</organism>
<accession>A0A0A9BIK5</accession>
<name>A0A0A9BIK5_ARUDO</name>
<dbReference type="EMBL" id="GBRH01234076">
    <property type="protein sequence ID" value="JAD63819.1"/>
    <property type="molecule type" value="Transcribed_RNA"/>
</dbReference>
<sequence length="35" mass="4300">MCRLQAIKLYHSEEFVSHTQNRRFVRSTLRGQIFF</sequence>
<evidence type="ECO:0000313" key="1">
    <source>
        <dbReference type="EMBL" id="JAD63819.1"/>
    </source>
</evidence>
<reference evidence="1" key="2">
    <citation type="journal article" date="2015" name="Data Brief">
        <title>Shoot transcriptome of the giant reed, Arundo donax.</title>
        <authorList>
            <person name="Barrero R.A."/>
            <person name="Guerrero F.D."/>
            <person name="Moolhuijzen P."/>
            <person name="Goolsby J.A."/>
            <person name="Tidwell J."/>
            <person name="Bellgard S.E."/>
            <person name="Bellgard M.I."/>
        </authorList>
    </citation>
    <scope>NUCLEOTIDE SEQUENCE</scope>
    <source>
        <tissue evidence="1">Shoot tissue taken approximately 20 cm above the soil surface</tissue>
    </source>
</reference>
<reference evidence="1" key="1">
    <citation type="submission" date="2014-09" db="EMBL/GenBank/DDBJ databases">
        <authorList>
            <person name="Magalhaes I.L.F."/>
            <person name="Oliveira U."/>
            <person name="Santos F.R."/>
            <person name="Vidigal T.H.D.A."/>
            <person name="Brescovit A.D."/>
            <person name="Santos A.J."/>
        </authorList>
    </citation>
    <scope>NUCLEOTIDE SEQUENCE</scope>
    <source>
        <tissue evidence="1">Shoot tissue taken approximately 20 cm above the soil surface</tissue>
    </source>
</reference>
<protein>
    <submittedName>
        <fullName evidence="1">Uncharacterized protein</fullName>
    </submittedName>
</protein>